<dbReference type="Pfam" id="PF00117">
    <property type="entry name" value="GATase"/>
    <property type="match status" value="1"/>
</dbReference>
<dbReference type="EMBL" id="BAGZ01000016">
    <property type="protein sequence ID" value="GAB78607.1"/>
    <property type="molecule type" value="Genomic_DNA"/>
</dbReference>
<dbReference type="Proteomes" id="UP000008495">
    <property type="component" value="Unassembled WGS sequence"/>
</dbReference>
<dbReference type="eggNOG" id="COG0512">
    <property type="taxonomic scope" value="Bacteria"/>
</dbReference>
<dbReference type="CDD" id="cd01743">
    <property type="entry name" value="GATase1_Anthranilate_Synthase"/>
    <property type="match status" value="1"/>
</dbReference>
<dbReference type="PROSITE" id="PS51273">
    <property type="entry name" value="GATASE_TYPE_1"/>
    <property type="match status" value="1"/>
</dbReference>
<dbReference type="GO" id="GO:0008153">
    <property type="term" value="P:4-aminobenzoate biosynthetic process"/>
    <property type="evidence" value="ECO:0007669"/>
    <property type="project" value="TreeGrafter"/>
</dbReference>
<dbReference type="GO" id="GO:0046820">
    <property type="term" value="F:4-amino-4-deoxychorismate synthase activity"/>
    <property type="evidence" value="ECO:0007669"/>
    <property type="project" value="UniProtKB-EC"/>
</dbReference>
<dbReference type="GO" id="GO:0005737">
    <property type="term" value="C:cytoplasm"/>
    <property type="evidence" value="ECO:0007669"/>
    <property type="project" value="TreeGrafter"/>
</dbReference>
<dbReference type="InterPro" id="IPR029062">
    <property type="entry name" value="Class_I_gatase-like"/>
</dbReference>
<dbReference type="SUPFAM" id="SSF52317">
    <property type="entry name" value="Class I glutamine amidotransferase-like"/>
    <property type="match status" value="1"/>
</dbReference>
<dbReference type="EC" id="2.6.1.85" evidence="2"/>
<gene>
    <name evidence="8" type="primary">pabAB</name>
    <name evidence="8" type="ORF">AUCHE_16_00230</name>
</gene>
<dbReference type="PRINTS" id="PR00099">
    <property type="entry name" value="CPSGATASE"/>
</dbReference>
<dbReference type="InterPro" id="IPR015890">
    <property type="entry name" value="Chorismate_C"/>
</dbReference>
<evidence type="ECO:0000256" key="4">
    <source>
        <dbReference type="ARBA" id="ARBA00022962"/>
    </source>
</evidence>
<dbReference type="InterPro" id="IPR006805">
    <property type="entry name" value="Anth_synth_I_N"/>
</dbReference>
<keyword evidence="4" id="KW-0315">Glutamine amidotransferase</keyword>
<dbReference type="SUPFAM" id="SSF56322">
    <property type="entry name" value="ADC synthase"/>
    <property type="match status" value="1"/>
</dbReference>
<protein>
    <recommendedName>
        <fullName evidence="2">aminodeoxychorismate synthase</fullName>
        <ecNumber evidence="2">2.6.1.85</ecNumber>
    </recommendedName>
</protein>
<comment type="similarity">
    <text evidence="1">In the C-terminal section; belongs to the anthranilate synthase component I family.</text>
</comment>
<evidence type="ECO:0000313" key="8">
    <source>
        <dbReference type="EMBL" id="GAB78607.1"/>
    </source>
</evidence>
<dbReference type="InterPro" id="IPR005801">
    <property type="entry name" value="ADC_synthase"/>
</dbReference>
<evidence type="ECO:0000259" key="5">
    <source>
        <dbReference type="Pfam" id="PF00117"/>
    </source>
</evidence>
<reference evidence="8 9" key="1">
    <citation type="submission" date="2012-08" db="EMBL/GenBank/DDBJ databases">
        <title>Whole genome shotgun sequence of Austwickia chelonae NBRC 105200.</title>
        <authorList>
            <person name="Yoshida I."/>
            <person name="Hosoyama A."/>
            <person name="Tsuchikane K."/>
            <person name="Katsumata H."/>
            <person name="Ando Y."/>
            <person name="Ohji S."/>
            <person name="Hamada M."/>
            <person name="Tamura T."/>
            <person name="Yamazoe A."/>
            <person name="Yamazaki S."/>
            <person name="Fujita N."/>
        </authorList>
    </citation>
    <scope>NUCLEOTIDE SEQUENCE [LARGE SCALE GENOMIC DNA]</scope>
    <source>
        <strain evidence="8 9">NBRC 105200</strain>
    </source>
</reference>
<dbReference type="GO" id="GO:0000162">
    <property type="term" value="P:L-tryptophan biosynthetic process"/>
    <property type="evidence" value="ECO:0007669"/>
    <property type="project" value="TreeGrafter"/>
</dbReference>
<dbReference type="InterPro" id="IPR005802">
    <property type="entry name" value="ADC_synth_comp_1"/>
</dbReference>
<dbReference type="InterPro" id="IPR006221">
    <property type="entry name" value="TrpG/PapA_dom"/>
</dbReference>
<dbReference type="eggNOG" id="COG0147">
    <property type="taxonomic scope" value="Bacteria"/>
</dbReference>
<keyword evidence="3" id="KW-0808">Transferase</keyword>
<evidence type="ECO:0000313" key="9">
    <source>
        <dbReference type="Proteomes" id="UP000008495"/>
    </source>
</evidence>
<evidence type="ECO:0000256" key="1">
    <source>
        <dbReference type="ARBA" id="ARBA00005970"/>
    </source>
</evidence>
<dbReference type="PRINTS" id="PR00096">
    <property type="entry name" value="GATASE"/>
</dbReference>
<dbReference type="Gene3D" id="3.60.120.10">
    <property type="entry name" value="Anthranilate synthase"/>
    <property type="match status" value="1"/>
</dbReference>
<dbReference type="NCBIfam" id="TIGR00566">
    <property type="entry name" value="trpG_papA"/>
    <property type="match status" value="1"/>
</dbReference>
<dbReference type="RefSeq" id="WP_006503363.1">
    <property type="nucleotide sequence ID" value="NZ_BAGZ01000016.1"/>
</dbReference>
<dbReference type="PANTHER" id="PTHR11236:SF18">
    <property type="entry name" value="AMINODEOXYCHORISMATE SYNTHASE"/>
    <property type="match status" value="1"/>
</dbReference>
<dbReference type="NCBIfam" id="TIGR00553">
    <property type="entry name" value="pabB"/>
    <property type="match status" value="1"/>
</dbReference>
<dbReference type="PANTHER" id="PTHR11236">
    <property type="entry name" value="AMINOBENZOATE/ANTHRANILATE SYNTHASE"/>
    <property type="match status" value="1"/>
</dbReference>
<feature type="domain" description="Glutamine amidotransferase" evidence="5">
    <location>
        <begin position="12"/>
        <end position="193"/>
    </location>
</feature>
<accession>K6W9V0</accession>
<dbReference type="InterPro" id="IPR019999">
    <property type="entry name" value="Anth_synth_I-like"/>
</dbReference>
<dbReference type="Gene3D" id="3.40.50.880">
    <property type="match status" value="1"/>
</dbReference>
<dbReference type="InterPro" id="IPR017926">
    <property type="entry name" value="GATASE"/>
</dbReference>
<comment type="caution">
    <text evidence="8">The sequence shown here is derived from an EMBL/GenBank/DDBJ whole genome shotgun (WGS) entry which is preliminary data.</text>
</comment>
<dbReference type="Pfam" id="PF04715">
    <property type="entry name" value="Anth_synt_I_N"/>
    <property type="match status" value="1"/>
</dbReference>
<dbReference type="Pfam" id="PF00425">
    <property type="entry name" value="Chorismate_bind"/>
    <property type="match status" value="1"/>
</dbReference>
<organism evidence="8 9">
    <name type="scientific">Austwickia chelonae NBRC 105200</name>
    <dbReference type="NCBI Taxonomy" id="1184607"/>
    <lineage>
        <taxon>Bacteria</taxon>
        <taxon>Bacillati</taxon>
        <taxon>Actinomycetota</taxon>
        <taxon>Actinomycetes</taxon>
        <taxon>Micrococcales</taxon>
        <taxon>Dermatophilaceae</taxon>
        <taxon>Austwickia</taxon>
    </lineage>
</organism>
<dbReference type="AlphaFoldDB" id="K6W9V0"/>
<keyword evidence="9" id="KW-1185">Reference proteome</keyword>
<evidence type="ECO:0000256" key="2">
    <source>
        <dbReference type="ARBA" id="ARBA00013139"/>
    </source>
</evidence>
<dbReference type="PRINTS" id="PR00097">
    <property type="entry name" value="ANTSNTHASEII"/>
</dbReference>
<evidence type="ECO:0000256" key="3">
    <source>
        <dbReference type="ARBA" id="ARBA00022679"/>
    </source>
</evidence>
<feature type="domain" description="Anthranilate synthase component I N-terminal" evidence="7">
    <location>
        <begin position="220"/>
        <end position="364"/>
    </location>
</feature>
<evidence type="ECO:0000259" key="6">
    <source>
        <dbReference type="Pfam" id="PF00425"/>
    </source>
</evidence>
<proteinExistence type="inferred from homology"/>
<dbReference type="STRING" id="100225.SAMN05421595_2259"/>
<dbReference type="GO" id="GO:0009396">
    <property type="term" value="P:folic acid-containing compound biosynthetic process"/>
    <property type="evidence" value="ECO:0007669"/>
    <property type="project" value="InterPro"/>
</dbReference>
<name>K6W9V0_9MICO</name>
<sequence length="690" mass="73011">MLSVPSSASSVLVVDNDDSFTYNLVDLFRAAGCRVDVVTNRDRAVLSVLDRYDAVVLSPGPGSPHVAEDVGICLDVLEGAPLPVLGVCLGHQTMAVAAGGTVGRSPEPAHGLIVEVAHDGRGLFAGLTGPFAATRYHSLEIVDLPDLLEATAWGPDGGVQGVRHRLAPWWGVQFHPESVGTEVGALLVRNFLAAAQEWNRGHRPWRQVDFTYRVVPVEADPAAVYRALFAEASVSFWLDSSSAAAGVNVGEARWSFLGDASGPLSSVAVHDLGGGRVRVTGRGGERVFVGGFLDLLSQDLASRERWAAPPVPFPFVGGWVGYLGYETKAECGGGLRTSDGHPEAAMIFADRFVAVDHHTGLWYLGAWSHGGCAAEQESWLDEVEARLTGPVPVGASAGGLGGELCGPAGAVVRPRVSRAEYLALVERCRELIADGQSSEICLTTMLTTALAGRDPRVMYGRLRADNPAPYGAFLRLPGVDVLSTSPECFLRVDGEGTVVSMPIKGTRPRGATVQEDGDLLRELGESVKDRAENLMVVDLVRHDLTRTAVPGTTRVSELFGLRTYATVHQMVSTVCSRVAPGTDRVEVVRAAFPGGSMTGAPKVRTMALIDALEGAPRGVYSGAIGYFSLSGQVDLSIAIRTATVVGEEIRYGVGGAVTALSDPVEEYEEIVVKARPLTGLTGTPVEEDRC</sequence>
<evidence type="ECO:0000259" key="7">
    <source>
        <dbReference type="Pfam" id="PF04715"/>
    </source>
</evidence>
<feature type="domain" description="Chorismate-utilising enzyme C-terminal" evidence="6">
    <location>
        <begin position="418"/>
        <end position="673"/>
    </location>
</feature>